<comment type="cofactor">
    <cofactor evidence="1">
        <name>Zn(2+)</name>
        <dbReference type="ChEBI" id="CHEBI:29105"/>
    </cofactor>
</comment>
<keyword evidence="16" id="KW-0472">Membrane</keyword>
<dbReference type="InterPro" id="IPR039289">
    <property type="entry name" value="CHCHD4"/>
</dbReference>
<dbReference type="GO" id="GO:0015035">
    <property type="term" value="F:protein-disulfide reductase activity"/>
    <property type="evidence" value="ECO:0007669"/>
    <property type="project" value="InterPro"/>
</dbReference>
<accession>A0A8K0SU39</accession>
<keyword evidence="9" id="KW-0653">Protein transport</keyword>
<keyword evidence="7" id="KW-0812">Transmembrane</keyword>
<evidence type="ECO:0000256" key="16">
    <source>
        <dbReference type="ARBA" id="ARBA00023136"/>
    </source>
</evidence>
<dbReference type="PANTHER" id="PTHR21622:SF0">
    <property type="entry name" value="COILED-COIL-HELIX-COILED-COIL-HELIX DOMAIN CONTAINING 4"/>
    <property type="match status" value="1"/>
</dbReference>
<keyword evidence="18" id="KW-0676">Redox-active center</keyword>
<evidence type="ECO:0000256" key="9">
    <source>
        <dbReference type="ARBA" id="ARBA00022927"/>
    </source>
</evidence>
<comment type="cofactor">
    <cofactor evidence="2">
        <name>Cu(2+)</name>
        <dbReference type="ChEBI" id="CHEBI:29036"/>
    </cofactor>
</comment>
<dbReference type="Proteomes" id="UP000813444">
    <property type="component" value="Unassembled WGS sequence"/>
</dbReference>
<dbReference type="PROSITE" id="PS51808">
    <property type="entry name" value="CHCH"/>
    <property type="match status" value="1"/>
</dbReference>
<comment type="function">
    <text evidence="19">Required for the import and folding of small cysteine-containing proteins (small Tim) in the mitochondrial intermembrane space (IMS). Forms a redox cycle with ERV1 that involves a disulfide relay system. Precursor proteins to be imported into the IMS are translocated in their reduced form into the mitochondria. The oxidized form of MIA40 forms a transient intermolecular disulfide bridge with the reduced precursor protein, resulting in oxidation of the precursor protein that now contains an intramolecular disulfide bond and is able to undergo folding in the IMS.</text>
</comment>
<keyword evidence="10" id="KW-0809">Transit peptide</keyword>
<keyword evidence="13" id="KW-0560">Oxidoreductase</keyword>
<keyword evidence="23" id="KW-1185">Reference proteome</keyword>
<evidence type="ECO:0000256" key="14">
    <source>
        <dbReference type="ARBA" id="ARBA00023010"/>
    </source>
</evidence>
<comment type="caution">
    <text evidence="22">The sequence shown here is derived from an EMBL/GenBank/DDBJ whole genome shotgun (WGS) entry which is preliminary data.</text>
</comment>
<evidence type="ECO:0000256" key="13">
    <source>
        <dbReference type="ARBA" id="ARBA00023002"/>
    </source>
</evidence>
<evidence type="ECO:0000256" key="2">
    <source>
        <dbReference type="ARBA" id="ARBA00001973"/>
    </source>
</evidence>
<proteinExistence type="predicted"/>
<keyword evidence="6" id="KW-0813">Transport</keyword>
<sequence>MYRSVLRSAARPAASGLRTTVRSAPRRLASTTSPADKPRSWKGSALRWGLAGTALYYYNTSPVFADEIASDADSTIRAPASFSEEDLPTVDSVLEEKRKQIKAKIPSPEKAPESAASNVSSQILQPESAEPAIGASSPEALEEEAGQQGAFNPETGEINWDCPCLGGMAHGPCGEEFKTAFSCFIYSEEEPKGMDCIDKFQGMQECFRKYPEIYGGELTDDDEEEGAAAAAPIESAQAVRVEDPVAAAVPDSKVEAPAPSTDAVPAQWNDATADNDKPEASPGEKQEEENKEKKLE</sequence>
<dbReference type="AlphaFoldDB" id="A0A8K0SU39"/>
<evidence type="ECO:0000256" key="18">
    <source>
        <dbReference type="ARBA" id="ARBA00023284"/>
    </source>
</evidence>
<feature type="region of interest" description="Disordered" evidence="21">
    <location>
        <begin position="100"/>
        <end position="154"/>
    </location>
</feature>
<evidence type="ECO:0000256" key="21">
    <source>
        <dbReference type="SAM" id="MobiDB-lite"/>
    </source>
</evidence>
<evidence type="ECO:0000256" key="1">
    <source>
        <dbReference type="ARBA" id="ARBA00001947"/>
    </source>
</evidence>
<protein>
    <recommendedName>
        <fullName evidence="5">Mitochondrial intermembrane space import and assembly protein 40</fullName>
    </recommendedName>
    <alternativeName>
        <fullName evidence="20">Mitochondrial import inner membrane translocase TIM40</fullName>
    </alternativeName>
</protein>
<evidence type="ECO:0000256" key="5">
    <source>
        <dbReference type="ARBA" id="ARBA00013714"/>
    </source>
</evidence>
<dbReference type="GO" id="GO:0045041">
    <property type="term" value="P:protein import into mitochondrial intermembrane space"/>
    <property type="evidence" value="ECO:0007669"/>
    <property type="project" value="InterPro"/>
</dbReference>
<evidence type="ECO:0000256" key="8">
    <source>
        <dbReference type="ARBA" id="ARBA00022792"/>
    </source>
</evidence>
<evidence type="ECO:0000256" key="4">
    <source>
        <dbReference type="ARBA" id="ARBA00011245"/>
    </source>
</evidence>
<keyword evidence="8" id="KW-0999">Mitochondrion inner membrane</keyword>
<keyword evidence="14" id="KW-0811">Translocation</keyword>
<evidence type="ECO:0000256" key="12">
    <source>
        <dbReference type="ARBA" id="ARBA00022989"/>
    </source>
</evidence>
<dbReference type="OrthoDB" id="7481291at2759"/>
<organism evidence="22 23">
    <name type="scientific">Stachybotrys elegans</name>
    <dbReference type="NCBI Taxonomy" id="80388"/>
    <lineage>
        <taxon>Eukaryota</taxon>
        <taxon>Fungi</taxon>
        <taxon>Dikarya</taxon>
        <taxon>Ascomycota</taxon>
        <taxon>Pezizomycotina</taxon>
        <taxon>Sordariomycetes</taxon>
        <taxon>Hypocreomycetidae</taxon>
        <taxon>Hypocreales</taxon>
        <taxon>Stachybotryaceae</taxon>
        <taxon>Stachybotrys</taxon>
    </lineage>
</organism>
<evidence type="ECO:0000256" key="20">
    <source>
        <dbReference type="ARBA" id="ARBA00033150"/>
    </source>
</evidence>
<gene>
    <name evidence="22" type="ORF">B0I35DRAFT_348099</name>
</gene>
<dbReference type="FunFam" id="1.10.287.2900:FF:000002">
    <property type="entry name" value="Mitochondrial intermembrane space import and assembly protein"/>
    <property type="match status" value="1"/>
</dbReference>
<keyword evidence="15" id="KW-0496">Mitochondrion</keyword>
<evidence type="ECO:0000256" key="3">
    <source>
        <dbReference type="ARBA" id="ARBA00004164"/>
    </source>
</evidence>
<dbReference type="Gene3D" id="1.10.287.2900">
    <property type="match status" value="1"/>
</dbReference>
<feature type="compositionally biased region" description="Basic and acidic residues" evidence="21">
    <location>
        <begin position="274"/>
        <end position="296"/>
    </location>
</feature>
<evidence type="ECO:0000256" key="7">
    <source>
        <dbReference type="ARBA" id="ARBA00022692"/>
    </source>
</evidence>
<feature type="region of interest" description="Disordered" evidence="21">
    <location>
        <begin position="1"/>
        <end position="42"/>
    </location>
</feature>
<reference evidence="22" key="1">
    <citation type="journal article" date="2021" name="Nat. Commun.">
        <title>Genetic determinants of endophytism in the Arabidopsis root mycobiome.</title>
        <authorList>
            <person name="Mesny F."/>
            <person name="Miyauchi S."/>
            <person name="Thiergart T."/>
            <person name="Pickel B."/>
            <person name="Atanasova L."/>
            <person name="Karlsson M."/>
            <person name="Huettel B."/>
            <person name="Barry K.W."/>
            <person name="Haridas S."/>
            <person name="Chen C."/>
            <person name="Bauer D."/>
            <person name="Andreopoulos W."/>
            <person name="Pangilinan J."/>
            <person name="LaButti K."/>
            <person name="Riley R."/>
            <person name="Lipzen A."/>
            <person name="Clum A."/>
            <person name="Drula E."/>
            <person name="Henrissat B."/>
            <person name="Kohler A."/>
            <person name="Grigoriev I.V."/>
            <person name="Martin F.M."/>
            <person name="Hacquard S."/>
        </authorList>
    </citation>
    <scope>NUCLEOTIDE SEQUENCE</scope>
    <source>
        <strain evidence="22">MPI-CAGE-CH-0235</strain>
    </source>
</reference>
<dbReference type="EMBL" id="JAGPNK010000003">
    <property type="protein sequence ID" value="KAH7324834.1"/>
    <property type="molecule type" value="Genomic_DNA"/>
</dbReference>
<dbReference type="PANTHER" id="PTHR21622">
    <property type="entry name" value="COILED-COIL-HELIX-COILED-COIL-HELIX DOMAIN CONTAINING 4"/>
    <property type="match status" value="1"/>
</dbReference>
<keyword evidence="12" id="KW-1133">Transmembrane helix</keyword>
<evidence type="ECO:0000313" key="22">
    <source>
        <dbReference type="EMBL" id="KAH7324834.1"/>
    </source>
</evidence>
<evidence type="ECO:0000313" key="23">
    <source>
        <dbReference type="Proteomes" id="UP000813444"/>
    </source>
</evidence>
<feature type="region of interest" description="Disordered" evidence="21">
    <location>
        <begin position="249"/>
        <end position="296"/>
    </location>
</feature>
<comment type="subunit">
    <text evidence="4">Monomer.</text>
</comment>
<evidence type="ECO:0000256" key="15">
    <source>
        <dbReference type="ARBA" id="ARBA00023128"/>
    </source>
</evidence>
<evidence type="ECO:0000256" key="17">
    <source>
        <dbReference type="ARBA" id="ARBA00023157"/>
    </source>
</evidence>
<evidence type="ECO:0000256" key="10">
    <source>
        <dbReference type="ARBA" id="ARBA00022946"/>
    </source>
</evidence>
<name>A0A8K0SU39_9HYPO</name>
<dbReference type="GO" id="GO:0005758">
    <property type="term" value="C:mitochondrial intermembrane space"/>
    <property type="evidence" value="ECO:0007669"/>
    <property type="project" value="TreeGrafter"/>
</dbReference>
<evidence type="ECO:0000256" key="11">
    <source>
        <dbReference type="ARBA" id="ARBA00022968"/>
    </source>
</evidence>
<dbReference type="GO" id="GO:0005743">
    <property type="term" value="C:mitochondrial inner membrane"/>
    <property type="evidence" value="ECO:0007669"/>
    <property type="project" value="UniProtKB-SubCell"/>
</dbReference>
<evidence type="ECO:0000256" key="19">
    <source>
        <dbReference type="ARBA" id="ARBA00024980"/>
    </source>
</evidence>
<feature type="compositionally biased region" description="Polar residues" evidence="21">
    <location>
        <begin position="115"/>
        <end position="125"/>
    </location>
</feature>
<comment type="subcellular location">
    <subcellularLocation>
        <location evidence="3">Mitochondrion inner membrane</location>
        <topology evidence="3">Single-pass type II membrane protein</topology>
        <orientation evidence="3">Intermembrane side</orientation>
    </subcellularLocation>
</comment>
<evidence type="ECO:0000256" key="6">
    <source>
        <dbReference type="ARBA" id="ARBA00022448"/>
    </source>
</evidence>
<keyword evidence="11" id="KW-0735">Signal-anchor</keyword>
<keyword evidence="17" id="KW-1015">Disulfide bond</keyword>